<evidence type="ECO:0000313" key="3">
    <source>
        <dbReference type="EnsemblMetazoa" id="XP_020893024.1"/>
    </source>
</evidence>
<dbReference type="Gene3D" id="3.40.50.300">
    <property type="entry name" value="P-loop containing nucleotide triphosphate hydrolases"/>
    <property type="match status" value="1"/>
</dbReference>
<keyword evidence="2" id="KW-0342">GTP-binding</keyword>
<name>A0A913WRI6_EXADI</name>
<sequence length="241" mass="27712">MMAETKRTSLDEDIICDTVDDNGQQIKTLEAINVQDEAYFNRLKTQKSDYTFKIMCVGDYTGFGKKGGFVADYIHERPLSFYHKPTVGVDFYVHFIQWESGIKSSSVKLQFWDVAEHERFLNMTSVYCRNCAGALVFWGPKSPSRLSSTLRWSQKIKEANNSDRPMVLIVENIPASKRGKPIDWIGPGKLVESREIMDRFCARNGFLNWFELNSREGEGYNQVMKNAVNFLVSKIFENQLA</sequence>
<dbReference type="GO" id="GO:0005525">
    <property type="term" value="F:GTP binding"/>
    <property type="evidence" value="ECO:0007669"/>
    <property type="project" value="UniProtKB-KW"/>
</dbReference>
<dbReference type="PANTHER" id="PTHR24073">
    <property type="entry name" value="DRAB5-RELATED"/>
    <property type="match status" value="1"/>
</dbReference>
<evidence type="ECO:0000313" key="4">
    <source>
        <dbReference type="Proteomes" id="UP000887567"/>
    </source>
</evidence>
<dbReference type="OrthoDB" id="5945876at2759"/>
<dbReference type="SUPFAM" id="SSF52540">
    <property type="entry name" value="P-loop containing nucleoside triphosphate hydrolases"/>
    <property type="match status" value="1"/>
</dbReference>
<dbReference type="AlphaFoldDB" id="A0A913WRI6"/>
<dbReference type="EnsemblMetazoa" id="XM_021037365.2">
    <property type="protein sequence ID" value="XP_020893024.1"/>
    <property type="gene ID" value="LOC110232216"/>
</dbReference>
<protein>
    <submittedName>
        <fullName evidence="3">Uncharacterized protein</fullName>
    </submittedName>
</protein>
<dbReference type="PROSITE" id="PS51419">
    <property type="entry name" value="RAB"/>
    <property type="match status" value="1"/>
</dbReference>
<dbReference type="RefSeq" id="XP_020893024.1">
    <property type="nucleotide sequence ID" value="XM_021037365.2"/>
</dbReference>
<organism evidence="3 4">
    <name type="scientific">Exaiptasia diaphana</name>
    <name type="common">Tropical sea anemone</name>
    <name type="synonym">Aiptasia pulchella</name>
    <dbReference type="NCBI Taxonomy" id="2652724"/>
    <lineage>
        <taxon>Eukaryota</taxon>
        <taxon>Metazoa</taxon>
        <taxon>Cnidaria</taxon>
        <taxon>Anthozoa</taxon>
        <taxon>Hexacorallia</taxon>
        <taxon>Actiniaria</taxon>
        <taxon>Aiptasiidae</taxon>
        <taxon>Exaiptasia</taxon>
    </lineage>
</organism>
<dbReference type="KEGG" id="epa:110232216"/>
<keyword evidence="4" id="KW-1185">Reference proteome</keyword>
<dbReference type="InterPro" id="IPR027417">
    <property type="entry name" value="P-loop_NTPase"/>
</dbReference>
<dbReference type="OMA" id="FKIMCVG"/>
<dbReference type="SMART" id="SM00175">
    <property type="entry name" value="RAB"/>
    <property type="match status" value="1"/>
</dbReference>
<evidence type="ECO:0000256" key="1">
    <source>
        <dbReference type="ARBA" id="ARBA00022741"/>
    </source>
</evidence>
<accession>A0A913WRI6</accession>
<proteinExistence type="predicted"/>
<evidence type="ECO:0000256" key="2">
    <source>
        <dbReference type="ARBA" id="ARBA00023134"/>
    </source>
</evidence>
<keyword evidence="1" id="KW-0547">Nucleotide-binding</keyword>
<dbReference type="Pfam" id="PF08477">
    <property type="entry name" value="Roc"/>
    <property type="match status" value="1"/>
</dbReference>
<dbReference type="GeneID" id="110232216"/>
<dbReference type="Proteomes" id="UP000887567">
    <property type="component" value="Unplaced"/>
</dbReference>
<reference evidence="3" key="1">
    <citation type="submission" date="2022-11" db="UniProtKB">
        <authorList>
            <consortium name="EnsemblMetazoa"/>
        </authorList>
    </citation>
    <scope>IDENTIFICATION</scope>
</reference>